<dbReference type="SUPFAM" id="SSF50475">
    <property type="entry name" value="FMN-binding split barrel"/>
    <property type="match status" value="1"/>
</dbReference>
<evidence type="ECO:0000313" key="2">
    <source>
        <dbReference type="EMBL" id="UWZ59079.1"/>
    </source>
</evidence>
<protein>
    <submittedName>
        <fullName evidence="2">Pyridoxamine 5'-phosphate oxidase family protein</fullName>
    </submittedName>
</protein>
<dbReference type="NCBIfam" id="TIGR04025">
    <property type="entry name" value="PPOX_FMN_DR2398"/>
    <property type="match status" value="1"/>
</dbReference>
<keyword evidence="3" id="KW-1185">Reference proteome</keyword>
<dbReference type="Proteomes" id="UP001058003">
    <property type="component" value="Chromosome"/>
</dbReference>
<dbReference type="PANTHER" id="PTHR42815:SF2">
    <property type="entry name" value="FAD-BINDING, PUTATIVE (AFU_ORTHOLOGUE AFUA_6G07600)-RELATED"/>
    <property type="match status" value="1"/>
</dbReference>
<gene>
    <name evidence="2" type="ORF">Daura_24710</name>
</gene>
<dbReference type="InterPro" id="IPR024029">
    <property type="entry name" value="Pyridox_Oxase_FMN-dep"/>
</dbReference>
<name>A0A9Q9MJI3_9ACTN</name>
<dbReference type="OrthoDB" id="9790331at2"/>
<dbReference type="Pfam" id="PF01243">
    <property type="entry name" value="PNPOx_N"/>
    <property type="match status" value="1"/>
</dbReference>
<dbReference type="Gene3D" id="2.30.110.10">
    <property type="entry name" value="Electron Transport, Fmn-binding Protein, Chain A"/>
    <property type="match status" value="1"/>
</dbReference>
<feature type="domain" description="Pyridoxamine 5'-phosphate oxidase N-terminal" evidence="1">
    <location>
        <begin position="33"/>
        <end position="149"/>
    </location>
</feature>
<dbReference type="PANTHER" id="PTHR42815">
    <property type="entry name" value="FAD-BINDING, PUTATIVE (AFU_ORTHOLOGUE AFUA_6G07600)-RELATED"/>
    <property type="match status" value="1"/>
</dbReference>
<dbReference type="InterPro" id="IPR012349">
    <property type="entry name" value="Split_barrel_FMN-bd"/>
</dbReference>
<dbReference type="KEGG" id="daur:Daura_24710"/>
<evidence type="ECO:0000259" key="1">
    <source>
        <dbReference type="Pfam" id="PF01243"/>
    </source>
</evidence>
<sequence length="202" mass="22680">MEITSAEELRALTGEANPVVYRKATAVLGPLEREWLAHSPLCLLATSAADGTCDVSPRGDPPGFALVLDEHTVALPDRPGNRRLDSWLNVLGNPHVGLLFLIPGRGDTLRVNGRAALVRDEPWFERMVVRGRRPQLALRVRVQEAYFHCAKAFLRGDVWRPETWAPDAVSSRARIAQATEWTDKSLAELEERYGPQYEQRLY</sequence>
<reference evidence="2" key="1">
    <citation type="submission" date="2021-04" db="EMBL/GenBank/DDBJ databases">
        <title>Dactylosporangium aurantiacum NRRL B-8018 full assembly.</title>
        <authorList>
            <person name="Hartkoorn R.C."/>
            <person name="Beaudoing E."/>
            <person name="Hot D."/>
        </authorList>
    </citation>
    <scope>NUCLEOTIDE SEQUENCE</scope>
    <source>
        <strain evidence="2">NRRL B-8018</strain>
    </source>
</reference>
<dbReference type="AlphaFoldDB" id="A0A9Q9MJI3"/>
<proteinExistence type="predicted"/>
<organism evidence="2 3">
    <name type="scientific">Dactylosporangium aurantiacum</name>
    <dbReference type="NCBI Taxonomy" id="35754"/>
    <lineage>
        <taxon>Bacteria</taxon>
        <taxon>Bacillati</taxon>
        <taxon>Actinomycetota</taxon>
        <taxon>Actinomycetes</taxon>
        <taxon>Micromonosporales</taxon>
        <taxon>Micromonosporaceae</taxon>
        <taxon>Dactylosporangium</taxon>
    </lineage>
</organism>
<evidence type="ECO:0000313" key="3">
    <source>
        <dbReference type="Proteomes" id="UP001058003"/>
    </source>
</evidence>
<dbReference type="RefSeq" id="WP_033367338.1">
    <property type="nucleotide sequence ID" value="NZ_CP073767.1"/>
</dbReference>
<dbReference type="InterPro" id="IPR011576">
    <property type="entry name" value="Pyridox_Oxase_N"/>
</dbReference>
<dbReference type="EMBL" id="CP073767">
    <property type="protein sequence ID" value="UWZ59079.1"/>
    <property type="molecule type" value="Genomic_DNA"/>
</dbReference>
<accession>A0A9Q9MJI3</accession>